<name>A0A1S8YTM8_9GAMM</name>
<dbReference type="OrthoDB" id="9814952at2"/>
<dbReference type="STRING" id="1926881.BTJ39_03295"/>
<accession>A0A1S8YTM8</accession>
<reference evidence="2 3" key="1">
    <citation type="submission" date="2016-12" db="EMBL/GenBank/DDBJ databases">
        <title>Izhakiella australiana sp. nov. of genus Izhakiella isolated from Australian desert.</title>
        <authorList>
            <person name="Ji M."/>
        </authorList>
    </citation>
    <scope>NUCLEOTIDE SEQUENCE [LARGE SCALE GENOMIC DNA]</scope>
    <source>
        <strain evidence="2 3">D4N98</strain>
    </source>
</reference>
<dbReference type="AlphaFoldDB" id="A0A1S8YTM8"/>
<evidence type="ECO:0000313" key="2">
    <source>
        <dbReference type="EMBL" id="OON42186.1"/>
    </source>
</evidence>
<evidence type="ECO:0000256" key="1">
    <source>
        <dbReference type="ARBA" id="ARBA00022649"/>
    </source>
</evidence>
<protein>
    <submittedName>
        <fullName evidence="2">Plasmid stabilization protein</fullName>
    </submittedName>
</protein>
<dbReference type="Pfam" id="PF05016">
    <property type="entry name" value="ParE_toxin"/>
    <property type="match status" value="1"/>
</dbReference>
<organism evidence="2 3">
    <name type="scientific">Izhakiella australiensis</name>
    <dbReference type="NCBI Taxonomy" id="1926881"/>
    <lineage>
        <taxon>Bacteria</taxon>
        <taxon>Pseudomonadati</taxon>
        <taxon>Pseudomonadota</taxon>
        <taxon>Gammaproteobacteria</taxon>
        <taxon>Enterobacterales</taxon>
        <taxon>Erwiniaceae</taxon>
        <taxon>Izhakiella</taxon>
    </lineage>
</organism>
<keyword evidence="1" id="KW-1277">Toxin-antitoxin system</keyword>
<keyword evidence="3" id="KW-1185">Reference proteome</keyword>
<gene>
    <name evidence="2" type="ORF">BTJ39_03295</name>
</gene>
<dbReference type="InterPro" id="IPR007712">
    <property type="entry name" value="RelE/ParE_toxin"/>
</dbReference>
<evidence type="ECO:0000313" key="3">
    <source>
        <dbReference type="Proteomes" id="UP000190667"/>
    </source>
</evidence>
<dbReference type="Proteomes" id="UP000190667">
    <property type="component" value="Unassembled WGS sequence"/>
</dbReference>
<dbReference type="EMBL" id="MRUL01000001">
    <property type="protein sequence ID" value="OON42186.1"/>
    <property type="molecule type" value="Genomic_DNA"/>
</dbReference>
<dbReference type="Gene3D" id="3.30.2310.20">
    <property type="entry name" value="RelE-like"/>
    <property type="match status" value="1"/>
</dbReference>
<dbReference type="InterPro" id="IPR035093">
    <property type="entry name" value="RelE/ParE_toxin_dom_sf"/>
</dbReference>
<sequence>MSYRVVFSPEAEQQMIALHEYISANGNQIVANGFIADLLDYLEGFVIFPERGNRRDDIRPGMRVTNFRHRTVIAFAIDGDNILIAGIYHGGADYESM</sequence>
<proteinExistence type="predicted"/>
<dbReference type="RefSeq" id="WP_078001221.1">
    <property type="nucleotide sequence ID" value="NZ_MRUL01000001.1"/>
</dbReference>
<comment type="caution">
    <text evidence="2">The sequence shown here is derived from an EMBL/GenBank/DDBJ whole genome shotgun (WGS) entry which is preliminary data.</text>
</comment>